<name>A0A069SSV6_PHOVU</name>
<dbReference type="GO" id="GO:0016020">
    <property type="term" value="C:membrane"/>
    <property type="evidence" value="ECO:0007669"/>
    <property type="project" value="InterPro"/>
</dbReference>
<dbReference type="InterPro" id="IPR005074">
    <property type="entry name" value="Peptidase_C39"/>
</dbReference>
<protein>
    <submittedName>
        <fullName evidence="2">Peptidase C39 family protein</fullName>
    </submittedName>
</protein>
<evidence type="ECO:0000313" key="2">
    <source>
        <dbReference type="EMBL" id="KDS54823.1"/>
    </source>
</evidence>
<evidence type="ECO:0000313" key="3">
    <source>
        <dbReference type="Proteomes" id="UP000027661"/>
    </source>
</evidence>
<dbReference type="GO" id="GO:0005524">
    <property type="term" value="F:ATP binding"/>
    <property type="evidence" value="ECO:0007669"/>
    <property type="project" value="InterPro"/>
</dbReference>
<comment type="caution">
    <text evidence="2">The sequence shown here is derived from an EMBL/GenBank/DDBJ whole genome shotgun (WGS) entry which is preliminary data.</text>
</comment>
<reference evidence="2 3" key="1">
    <citation type="submission" date="2014-04" db="EMBL/GenBank/DDBJ databases">
        <authorList>
            <person name="Sears C."/>
            <person name="Carroll K."/>
            <person name="Sack B.R."/>
            <person name="Qadri F."/>
            <person name="Myers L.L."/>
            <person name="Chung G.-T."/>
            <person name="Escheverria P."/>
            <person name="Fraser C.M."/>
            <person name="Sadzewicz L."/>
            <person name="Shefchek K.A."/>
            <person name="Tallon L."/>
            <person name="Das S.P."/>
            <person name="Daugherty S."/>
            <person name="Mongodin E.F."/>
        </authorList>
    </citation>
    <scope>NUCLEOTIDE SEQUENCE [LARGE SCALE GENOMIC DNA]</scope>
    <source>
        <strain evidence="2 3">3975 RP4</strain>
    </source>
</reference>
<proteinExistence type="predicted"/>
<feature type="domain" description="Peptidase C39" evidence="1">
    <location>
        <begin position="15"/>
        <end position="139"/>
    </location>
</feature>
<gene>
    <name evidence="2" type="ORF">M099_1506</name>
</gene>
<dbReference type="AlphaFoldDB" id="A0A069SSV6"/>
<dbReference type="RefSeq" id="WP_005845641.1">
    <property type="nucleotide sequence ID" value="NZ_JNHM01000019.1"/>
</dbReference>
<accession>A0A069SSV6</accession>
<dbReference type="Gene3D" id="3.90.70.10">
    <property type="entry name" value="Cysteine proteinases"/>
    <property type="match status" value="1"/>
</dbReference>
<organism evidence="2 3">
    <name type="scientific">Phocaeicola vulgatus str. 3975 RP4</name>
    <dbReference type="NCBI Taxonomy" id="1339352"/>
    <lineage>
        <taxon>Bacteria</taxon>
        <taxon>Pseudomonadati</taxon>
        <taxon>Bacteroidota</taxon>
        <taxon>Bacteroidia</taxon>
        <taxon>Bacteroidales</taxon>
        <taxon>Bacteroidaceae</taxon>
        <taxon>Phocaeicola</taxon>
    </lineage>
</organism>
<dbReference type="EMBL" id="JNHM01000019">
    <property type="protein sequence ID" value="KDS54823.1"/>
    <property type="molecule type" value="Genomic_DNA"/>
</dbReference>
<dbReference type="GO" id="GO:0006508">
    <property type="term" value="P:proteolysis"/>
    <property type="evidence" value="ECO:0007669"/>
    <property type="project" value="InterPro"/>
</dbReference>
<dbReference type="PROSITE" id="PS50990">
    <property type="entry name" value="PEPTIDASE_C39"/>
    <property type="match status" value="1"/>
</dbReference>
<sequence>MTEYELDKIKKSFVRSNAKCPVEVACLLTVIKYYNGKETDIHTLTEWCKINGKLTLAGMKQGAIYSGMKAEICLQNIHQLTQRKLPIILFTLNDFNVPGYVVCYGIHESRFIIWEPEFGLMQYWADEMKTLWIKGIALTLFPTQDFMNSANLHLKWWEIYSWSKLWKRKVEHWYEYIWLNVPLFRQMVYKLGKNK</sequence>
<dbReference type="PATRIC" id="fig|1339352.3.peg.1458"/>
<dbReference type="Proteomes" id="UP000027661">
    <property type="component" value="Unassembled WGS sequence"/>
</dbReference>
<evidence type="ECO:0000259" key="1">
    <source>
        <dbReference type="PROSITE" id="PS50990"/>
    </source>
</evidence>
<dbReference type="Pfam" id="PF03412">
    <property type="entry name" value="Peptidase_C39"/>
    <property type="match status" value="1"/>
</dbReference>
<dbReference type="GeneID" id="5301247"/>
<dbReference type="GO" id="GO:0008233">
    <property type="term" value="F:peptidase activity"/>
    <property type="evidence" value="ECO:0007669"/>
    <property type="project" value="InterPro"/>
</dbReference>